<gene>
    <name evidence="1" type="ORF">BJ138DRAFT_1118932</name>
</gene>
<reference evidence="1" key="1">
    <citation type="journal article" date="2021" name="New Phytol.">
        <title>Evolutionary innovations through gain and loss of genes in the ectomycorrhizal Boletales.</title>
        <authorList>
            <person name="Wu G."/>
            <person name="Miyauchi S."/>
            <person name="Morin E."/>
            <person name="Kuo A."/>
            <person name="Drula E."/>
            <person name="Varga T."/>
            <person name="Kohler A."/>
            <person name="Feng B."/>
            <person name="Cao Y."/>
            <person name="Lipzen A."/>
            <person name="Daum C."/>
            <person name="Hundley H."/>
            <person name="Pangilinan J."/>
            <person name="Johnson J."/>
            <person name="Barry K."/>
            <person name="LaButti K."/>
            <person name="Ng V."/>
            <person name="Ahrendt S."/>
            <person name="Min B."/>
            <person name="Choi I.G."/>
            <person name="Park H."/>
            <person name="Plett J.M."/>
            <person name="Magnuson J."/>
            <person name="Spatafora J.W."/>
            <person name="Nagy L.G."/>
            <person name="Henrissat B."/>
            <person name="Grigoriev I.V."/>
            <person name="Yang Z.L."/>
            <person name="Xu J."/>
            <person name="Martin F.M."/>
        </authorList>
    </citation>
    <scope>NUCLEOTIDE SEQUENCE</scope>
    <source>
        <strain evidence="1">ATCC 28755</strain>
    </source>
</reference>
<sequence>MDFEQAGVGTSNQRRATARWMDKPGVLEAQRMKARERSARNRRLRKAAESRASGDTMQESTLIHNDEPYPFNNPTPENDHSFPNPHTSSDESHASSFPRRKCSKRNDTTPTPTLPALRARIQEWSIKWGPETNWGKRFNDNLQKARNNGRRDIDNFFIEYEDHVREGRTILEELRKVVLTPWKGSQEKAADQFRQVYDLLFAVLSEVRFFEVKLDDFAPAVPMSKESEIRYYTCI</sequence>
<name>A0ACB7ZUV5_9AGAM</name>
<evidence type="ECO:0000313" key="1">
    <source>
        <dbReference type="EMBL" id="KAH7904944.1"/>
    </source>
</evidence>
<organism evidence="1 2">
    <name type="scientific">Hygrophoropsis aurantiaca</name>
    <dbReference type="NCBI Taxonomy" id="72124"/>
    <lineage>
        <taxon>Eukaryota</taxon>
        <taxon>Fungi</taxon>
        <taxon>Dikarya</taxon>
        <taxon>Basidiomycota</taxon>
        <taxon>Agaricomycotina</taxon>
        <taxon>Agaricomycetes</taxon>
        <taxon>Agaricomycetidae</taxon>
        <taxon>Boletales</taxon>
        <taxon>Coniophorineae</taxon>
        <taxon>Hygrophoropsidaceae</taxon>
        <taxon>Hygrophoropsis</taxon>
    </lineage>
</organism>
<accession>A0ACB7ZUV5</accession>
<comment type="caution">
    <text evidence="1">The sequence shown here is derived from an EMBL/GenBank/DDBJ whole genome shotgun (WGS) entry which is preliminary data.</text>
</comment>
<dbReference type="EMBL" id="MU268317">
    <property type="protein sequence ID" value="KAH7904944.1"/>
    <property type="molecule type" value="Genomic_DNA"/>
</dbReference>
<dbReference type="Proteomes" id="UP000790377">
    <property type="component" value="Unassembled WGS sequence"/>
</dbReference>
<evidence type="ECO:0000313" key="2">
    <source>
        <dbReference type="Proteomes" id="UP000790377"/>
    </source>
</evidence>
<protein>
    <submittedName>
        <fullName evidence="1">Uncharacterized protein</fullName>
    </submittedName>
</protein>
<keyword evidence="2" id="KW-1185">Reference proteome</keyword>
<proteinExistence type="predicted"/>